<dbReference type="Proteomes" id="UP000002294">
    <property type="component" value="Chromosome"/>
</dbReference>
<dbReference type="AlphaFoldDB" id="C7RDS0"/>
<evidence type="ECO:0000313" key="2">
    <source>
        <dbReference type="EMBL" id="ACV29333.1"/>
    </source>
</evidence>
<reference evidence="2 3" key="1">
    <citation type="journal article" date="2009" name="Stand. Genomic Sci.">
        <title>Complete genome sequence of Anaerococcus prevotii type strain (PC1).</title>
        <authorList>
            <person name="Labutti K."/>
            <person name="Pukall R."/>
            <person name="Steenblock K."/>
            <person name="Glavina Del Rio T."/>
            <person name="Tice H."/>
            <person name="Copeland A."/>
            <person name="Cheng J.F."/>
            <person name="Lucas S."/>
            <person name="Chen F."/>
            <person name="Nolan M."/>
            <person name="Bruce D."/>
            <person name="Goodwin L."/>
            <person name="Pitluck S."/>
            <person name="Ivanova N."/>
            <person name="Mavromatis K."/>
            <person name="Ovchinnikova G."/>
            <person name="Pati A."/>
            <person name="Chen A."/>
            <person name="Palaniappan K."/>
            <person name="Land M."/>
            <person name="Hauser L."/>
            <person name="Chang Y.J."/>
            <person name="Jeffries C.D."/>
            <person name="Chain P."/>
            <person name="Saunders E."/>
            <person name="Brettin T."/>
            <person name="Detter J.C."/>
            <person name="Han C."/>
            <person name="Goker M."/>
            <person name="Bristow J."/>
            <person name="Eisen J.A."/>
            <person name="Markowitz V."/>
            <person name="Hugenholtz P."/>
            <person name="Kyrpides N.C."/>
            <person name="Klenk H.P."/>
            <person name="Lapidus A."/>
        </authorList>
    </citation>
    <scope>NUCLEOTIDE SEQUENCE [LARGE SCALE GENOMIC DNA]</scope>
    <source>
        <strain evidence="3">ATCC 9321 / DSM 20548 / JCM 6508 / NCTC 11806 / PC1</strain>
    </source>
</reference>
<dbReference type="KEGG" id="apr:Apre_1310"/>
<sequence length="34" mass="3776">MKSRKTILKIFAIVIAISMIAPIIYSAYNSFASL</sequence>
<keyword evidence="1" id="KW-0812">Transmembrane</keyword>
<proteinExistence type="predicted"/>
<protein>
    <submittedName>
        <fullName evidence="2">Uncharacterized protein</fullName>
    </submittedName>
</protein>
<evidence type="ECO:0000313" key="3">
    <source>
        <dbReference type="Proteomes" id="UP000002294"/>
    </source>
</evidence>
<accession>C7RDS0</accession>
<evidence type="ECO:0000256" key="1">
    <source>
        <dbReference type="SAM" id="Phobius"/>
    </source>
</evidence>
<dbReference type="EMBL" id="CP001708">
    <property type="protein sequence ID" value="ACV29333.1"/>
    <property type="molecule type" value="Genomic_DNA"/>
</dbReference>
<name>C7RDS0_ANAPD</name>
<dbReference type="HOGENOM" id="CLU_3371674_0_0_9"/>
<keyword evidence="1" id="KW-0472">Membrane</keyword>
<keyword evidence="3" id="KW-1185">Reference proteome</keyword>
<gene>
    <name evidence="2" type="ordered locus">Apre_1310</name>
</gene>
<feature type="transmembrane region" description="Helical" evidence="1">
    <location>
        <begin position="7"/>
        <end position="28"/>
    </location>
</feature>
<organism evidence="2 3">
    <name type="scientific">Anaerococcus prevotii (strain ATCC 9321 / DSM 20548 / JCM 6508 / NCTC 11806 / PC1)</name>
    <name type="common">Peptostreptococcus prevotii</name>
    <name type="synonym">Peptococcus prevotii</name>
    <dbReference type="NCBI Taxonomy" id="525919"/>
    <lineage>
        <taxon>Bacteria</taxon>
        <taxon>Bacillati</taxon>
        <taxon>Bacillota</taxon>
        <taxon>Tissierellia</taxon>
        <taxon>Tissierellales</taxon>
        <taxon>Peptoniphilaceae</taxon>
        <taxon>Anaerococcus</taxon>
    </lineage>
</organism>
<dbReference type="STRING" id="525919.Apre_1310"/>
<keyword evidence="1" id="KW-1133">Transmembrane helix</keyword>